<evidence type="ECO:0000313" key="1">
    <source>
        <dbReference type="EMBL" id="EID55010.1"/>
    </source>
</evidence>
<dbReference type="HOGENOM" id="CLU_3332602_0_0_11"/>
<evidence type="ECO:0000313" key="2">
    <source>
        <dbReference type="Proteomes" id="UP000004691"/>
    </source>
</evidence>
<dbReference type="AlphaFoldDB" id="I0V4F7"/>
<accession>I0V4F7</accession>
<name>I0V4F7_9PSEU</name>
<reference evidence="1 2" key="1">
    <citation type="submission" date="2012-01" db="EMBL/GenBank/DDBJ databases">
        <title>Improved High-Quality Draft sequence of Saccharomonospora xinjiangensis XJ-54.</title>
        <authorList>
            <consortium name="US DOE Joint Genome Institute"/>
            <person name="Lucas S."/>
            <person name="Han J."/>
            <person name="Lapidus A."/>
            <person name="Cheng J.-F."/>
            <person name="Goodwin L."/>
            <person name="Pitluck S."/>
            <person name="Peters L."/>
            <person name="Mikhailova N."/>
            <person name="Teshima H."/>
            <person name="Detter J.C."/>
            <person name="Han C."/>
            <person name="Tapia R."/>
            <person name="Land M."/>
            <person name="Hauser L."/>
            <person name="Kyrpides N."/>
            <person name="Ivanova N."/>
            <person name="Pagani I."/>
            <person name="Brambilla E.-M."/>
            <person name="Klenk H.-P."/>
            <person name="Woyke T."/>
        </authorList>
    </citation>
    <scope>NUCLEOTIDE SEQUENCE [LARGE SCALE GENOMIC DNA]</scope>
    <source>
        <strain evidence="1 2">XJ-54</strain>
    </source>
</reference>
<dbReference type="Proteomes" id="UP000004691">
    <property type="component" value="Unassembled WGS sequence"/>
</dbReference>
<organism evidence="1 2">
    <name type="scientific">Saccharomonospora xinjiangensis XJ-54</name>
    <dbReference type="NCBI Taxonomy" id="882086"/>
    <lineage>
        <taxon>Bacteria</taxon>
        <taxon>Bacillati</taxon>
        <taxon>Actinomycetota</taxon>
        <taxon>Actinomycetes</taxon>
        <taxon>Pseudonocardiales</taxon>
        <taxon>Pseudonocardiaceae</taxon>
        <taxon>Saccharomonospora</taxon>
    </lineage>
</organism>
<keyword evidence="2" id="KW-1185">Reference proteome</keyword>
<protein>
    <submittedName>
        <fullName evidence="1">Uncharacterized protein</fullName>
    </submittedName>
</protein>
<dbReference type="EMBL" id="JH636049">
    <property type="protein sequence ID" value="EID55010.1"/>
    <property type="molecule type" value="Genomic_DNA"/>
</dbReference>
<proteinExistence type="predicted"/>
<sequence length="38" mass="4422">MLLEKNCGHILLWHSGDTLSLLRILSMRLHSRNKKLPP</sequence>
<gene>
    <name evidence="1" type="ORF">SacxiDRAFT_2792</name>
</gene>